<dbReference type="RefSeq" id="WP_146405003.1">
    <property type="nucleotide sequence ID" value="NZ_SJPU01000001.1"/>
</dbReference>
<dbReference type="Proteomes" id="UP000319908">
    <property type="component" value="Unassembled WGS sequence"/>
</dbReference>
<gene>
    <name evidence="1" type="ORF">Poly21_01530</name>
</gene>
<proteinExistence type="predicted"/>
<evidence type="ECO:0000313" key="1">
    <source>
        <dbReference type="EMBL" id="TWU18000.1"/>
    </source>
</evidence>
<sequence>MMPQRQPKVIANAGDIVTLSGEVVVVPKGWKVYQLPMPKPPAQYGDFRDEIVKEINRSMGVPASLHPLLAPADSDPPPWEH</sequence>
<name>A0A5C6C0D8_9BACT</name>
<reference evidence="1 2" key="1">
    <citation type="journal article" date="2020" name="Antonie Van Leeuwenhoek">
        <title>Rhodopirellula heiligendammensis sp. nov., Rhodopirellula pilleata sp. nov., and Rhodopirellula solitaria sp. nov. isolated from natural or artificial marine surfaces in Northern Germany and California, USA, and emended description of the genus Rhodopirellula.</title>
        <authorList>
            <person name="Kallscheuer N."/>
            <person name="Wiegand S."/>
            <person name="Jogler M."/>
            <person name="Boedeker C."/>
            <person name="Peeters S.H."/>
            <person name="Rast P."/>
            <person name="Heuer A."/>
            <person name="Jetten M.S.M."/>
            <person name="Rohde M."/>
            <person name="Jogler C."/>
        </authorList>
    </citation>
    <scope>NUCLEOTIDE SEQUENCE [LARGE SCALE GENOMIC DNA]</scope>
    <source>
        <strain evidence="1 2">Poly21</strain>
    </source>
</reference>
<keyword evidence="2" id="KW-1185">Reference proteome</keyword>
<protein>
    <submittedName>
        <fullName evidence="1">Uncharacterized protein</fullName>
    </submittedName>
</protein>
<evidence type="ECO:0000313" key="2">
    <source>
        <dbReference type="Proteomes" id="UP000319908"/>
    </source>
</evidence>
<comment type="caution">
    <text evidence="1">The sequence shown here is derived from an EMBL/GenBank/DDBJ whole genome shotgun (WGS) entry which is preliminary data.</text>
</comment>
<dbReference type="AlphaFoldDB" id="A0A5C6C0D8"/>
<organism evidence="1 2">
    <name type="scientific">Allorhodopirellula heiligendammensis</name>
    <dbReference type="NCBI Taxonomy" id="2714739"/>
    <lineage>
        <taxon>Bacteria</taxon>
        <taxon>Pseudomonadati</taxon>
        <taxon>Planctomycetota</taxon>
        <taxon>Planctomycetia</taxon>
        <taxon>Pirellulales</taxon>
        <taxon>Pirellulaceae</taxon>
        <taxon>Allorhodopirellula</taxon>
    </lineage>
</organism>
<dbReference type="EMBL" id="SJPU01000001">
    <property type="protein sequence ID" value="TWU18000.1"/>
    <property type="molecule type" value="Genomic_DNA"/>
</dbReference>
<accession>A0A5C6C0D8</accession>